<feature type="region of interest" description="Disordered" evidence="1">
    <location>
        <begin position="428"/>
        <end position="470"/>
    </location>
</feature>
<feature type="compositionally biased region" description="Low complexity" evidence="1">
    <location>
        <begin position="497"/>
        <end position="515"/>
    </location>
</feature>
<feature type="compositionally biased region" description="Basic and acidic residues" evidence="1">
    <location>
        <begin position="15"/>
        <end position="24"/>
    </location>
</feature>
<evidence type="ECO:0000259" key="2">
    <source>
        <dbReference type="PROSITE" id="PS50035"/>
    </source>
</evidence>
<dbReference type="GO" id="GO:0032049">
    <property type="term" value="P:cardiolipin biosynthetic process"/>
    <property type="evidence" value="ECO:0007669"/>
    <property type="project" value="UniProtKB-ARBA"/>
</dbReference>
<dbReference type="InterPro" id="IPR025202">
    <property type="entry name" value="PLD-like_dom"/>
</dbReference>
<feature type="region of interest" description="Disordered" evidence="1">
    <location>
        <begin position="566"/>
        <end position="714"/>
    </location>
</feature>
<dbReference type="RefSeq" id="XP_025369420.1">
    <property type="nucleotide sequence ID" value="XM_025510364.1"/>
</dbReference>
<accession>A0A316VXQ7</accession>
<feature type="compositionally biased region" description="Polar residues" evidence="1">
    <location>
        <begin position="652"/>
        <end position="661"/>
    </location>
</feature>
<feature type="domain" description="PLD phosphodiesterase" evidence="2">
    <location>
        <begin position="933"/>
        <end position="955"/>
    </location>
</feature>
<organism evidence="3 4">
    <name type="scientific">Ceraceosorus guamensis</name>
    <dbReference type="NCBI Taxonomy" id="1522189"/>
    <lineage>
        <taxon>Eukaryota</taxon>
        <taxon>Fungi</taxon>
        <taxon>Dikarya</taxon>
        <taxon>Basidiomycota</taxon>
        <taxon>Ustilaginomycotina</taxon>
        <taxon>Exobasidiomycetes</taxon>
        <taxon>Ceraceosorales</taxon>
        <taxon>Ceraceosoraceae</taxon>
        <taxon>Ceraceosorus</taxon>
    </lineage>
</organism>
<dbReference type="InParanoid" id="A0A316VXQ7"/>
<feature type="region of interest" description="Disordered" evidence="1">
    <location>
        <begin position="1"/>
        <end position="32"/>
    </location>
</feature>
<gene>
    <name evidence="3" type="ORF">IE81DRAFT_142382</name>
</gene>
<dbReference type="PROSITE" id="PS50035">
    <property type="entry name" value="PLD"/>
    <property type="match status" value="2"/>
</dbReference>
<dbReference type="InterPro" id="IPR001736">
    <property type="entry name" value="PLipase_D/transphosphatidylase"/>
</dbReference>
<dbReference type="CDD" id="cd00138">
    <property type="entry name" value="PLDc_SF"/>
    <property type="match status" value="1"/>
</dbReference>
<evidence type="ECO:0000313" key="3">
    <source>
        <dbReference type="EMBL" id="PWN42260.1"/>
    </source>
</evidence>
<reference evidence="3 4" key="1">
    <citation type="journal article" date="2018" name="Mol. Biol. Evol.">
        <title>Broad Genomic Sampling Reveals a Smut Pathogenic Ancestry of the Fungal Clade Ustilaginomycotina.</title>
        <authorList>
            <person name="Kijpornyongpan T."/>
            <person name="Mondo S.J."/>
            <person name="Barry K."/>
            <person name="Sandor L."/>
            <person name="Lee J."/>
            <person name="Lipzen A."/>
            <person name="Pangilinan J."/>
            <person name="LaButti K."/>
            <person name="Hainaut M."/>
            <person name="Henrissat B."/>
            <person name="Grigoriev I.V."/>
            <person name="Spatafora J.W."/>
            <person name="Aime M.C."/>
        </authorList>
    </citation>
    <scope>NUCLEOTIDE SEQUENCE [LARGE SCALE GENOMIC DNA]</scope>
    <source>
        <strain evidence="3 4">MCA 4658</strain>
    </source>
</reference>
<dbReference type="AlphaFoldDB" id="A0A316VXQ7"/>
<dbReference type="PANTHER" id="PTHR21248:SF22">
    <property type="entry name" value="PHOSPHOLIPASE D"/>
    <property type="match status" value="1"/>
</dbReference>
<dbReference type="PANTHER" id="PTHR21248">
    <property type="entry name" value="CARDIOLIPIN SYNTHASE"/>
    <property type="match status" value="1"/>
</dbReference>
<dbReference type="STRING" id="1522189.A0A316VXQ7"/>
<dbReference type="SUPFAM" id="SSF56024">
    <property type="entry name" value="Phospholipase D/nuclease"/>
    <property type="match status" value="2"/>
</dbReference>
<dbReference type="GeneID" id="37032234"/>
<dbReference type="Gene3D" id="3.30.870.10">
    <property type="entry name" value="Endonuclease Chain A"/>
    <property type="match status" value="2"/>
</dbReference>
<name>A0A316VXQ7_9BASI</name>
<feature type="region of interest" description="Disordered" evidence="1">
    <location>
        <begin position="492"/>
        <end position="536"/>
    </location>
</feature>
<keyword evidence="4" id="KW-1185">Reference proteome</keyword>
<evidence type="ECO:0000256" key="1">
    <source>
        <dbReference type="SAM" id="MobiDB-lite"/>
    </source>
</evidence>
<protein>
    <recommendedName>
        <fullName evidence="2">PLD phosphodiesterase domain-containing protein</fullName>
    </recommendedName>
</protein>
<sequence length="1012" mass="109887">MAAKSTIFTPPATKATREKAEKEGVASSSEPALQHATITSAVAADPKLAPRIAEKRLFPPPTAARRGLLRFKIKEQLEEGRSKGWNWHKGAVHACNVEPEEDELQKIRDKYGYKSEAEGGPGRLYLMVSRSMLADCLLPLPRHPMSGVVSPPLLATTGIVPFSIFSTGPDIIGHYYDCIVAARREVVLLTNYWQGGKNVNRISEALIELDKRHGERRVQAAKAEGKDAEALPKPTIEERIIVKIMWDRGPRTLADLFRLRKPVPPGMWKENGLPEEDQVPNIHIEVLNYHRPLMGTFHAKLLLVDRLVALINSNNIQDRPNIEACTRLEGDVVNSVYDHALISWGNALRPPLPCLGSPAPREPSQNAFAGGKFSSLPAISTTQLKEMAQAARARLLEEDQETEEVSSPTFGPPRRRSFAEVIDVVMQSRREQSGQAATPHAGPNSGDAHPAGGAAEQHTSAPSGEANVEDARRAGQLWAQKVLRERFGHLNLPNFGSSNPSTPTAASAPALPSSPEKAVPTTTGHTPPASPSFGPRRHFADVVEALMKKEGIKPNLWTEGALDAFGLGPSSSRNVAEDARRSRAARGGAKDAAARGISVPKVVAEEPSTVDELNLDNTSQPAHADGAPAFNTEQSSEKVEGEIADVDAPSSDFGSSATAQRLAQGDSLEPISPPEDALSPHQASSSGGDDDESAKVAGTNDGHEEGTPGTLAYRQKLKRTASIASRVSAKERLAAITKSLDFANLSQVKGEITAEQLAAMSQAAGVDPSKSGPGSVSGSEGAAASEVIDFNPFIFHKPHAPVPMALVNRRPHGTPGHNDIRNAQDAAWLAGFRYAKRHVFIQSPTLNATPIKHAILHACRRGVRVELWLGLGFNDKSESMPFQGGTNEQVVTRLYRQLRREGKGDEDNLEIYWYTGKDMTRPLNAVRKQRNCHVKYAQFDDQVAIIGSGNQDTQSWYHSQEINVMLDSKEIVKEWNDGLRRNQSTELYGRVDTDGIWRGRHGKETVDKGGDD</sequence>
<dbReference type="OrthoDB" id="9997422at2759"/>
<dbReference type="Pfam" id="PF13091">
    <property type="entry name" value="PLDc_2"/>
    <property type="match status" value="1"/>
</dbReference>
<dbReference type="EMBL" id="KZ819382">
    <property type="protein sequence ID" value="PWN42260.1"/>
    <property type="molecule type" value="Genomic_DNA"/>
</dbReference>
<dbReference type="Proteomes" id="UP000245783">
    <property type="component" value="Unassembled WGS sequence"/>
</dbReference>
<proteinExistence type="predicted"/>
<evidence type="ECO:0000313" key="4">
    <source>
        <dbReference type="Proteomes" id="UP000245783"/>
    </source>
</evidence>
<feature type="domain" description="PLD phosphodiesterase" evidence="2">
    <location>
        <begin position="293"/>
        <end position="320"/>
    </location>
</feature>
<feature type="region of interest" description="Disordered" evidence="1">
    <location>
        <begin position="396"/>
        <end position="416"/>
    </location>
</feature>
<dbReference type="GO" id="GO:0030572">
    <property type="term" value="F:phosphatidyltransferase activity"/>
    <property type="evidence" value="ECO:0007669"/>
    <property type="project" value="UniProtKB-ARBA"/>
</dbReference>